<dbReference type="CDD" id="cd07043">
    <property type="entry name" value="STAS_anti-anti-sigma_factors"/>
    <property type="match status" value="1"/>
</dbReference>
<dbReference type="SUPFAM" id="SSF52091">
    <property type="entry name" value="SpoIIaa-like"/>
    <property type="match status" value="1"/>
</dbReference>
<sequence>MSTVFATQSTDTRSHRPDPAARLRVSITAPGDEITLCAVAGEVDQFTVEEFRRHLIGSLDTAAPRVVVDLSMVTFFGIPGLRVLFEARSVLEQTGGRLLLVTGPPCVDRLLRVAADVVTFETTTALAGALLDAA</sequence>
<dbReference type="Proteomes" id="UP000219565">
    <property type="component" value="Unassembled WGS sequence"/>
</dbReference>
<dbReference type="PANTHER" id="PTHR33495">
    <property type="entry name" value="ANTI-SIGMA FACTOR ANTAGONIST TM_1081-RELATED-RELATED"/>
    <property type="match status" value="1"/>
</dbReference>
<dbReference type="Pfam" id="PF01740">
    <property type="entry name" value="STAS"/>
    <property type="match status" value="1"/>
</dbReference>
<organism evidence="2 3">
    <name type="scientific">Nocardia amikacinitolerans</name>
    <dbReference type="NCBI Taxonomy" id="756689"/>
    <lineage>
        <taxon>Bacteria</taxon>
        <taxon>Bacillati</taxon>
        <taxon>Actinomycetota</taxon>
        <taxon>Actinomycetes</taxon>
        <taxon>Mycobacteriales</taxon>
        <taxon>Nocardiaceae</taxon>
        <taxon>Nocardia</taxon>
    </lineage>
</organism>
<dbReference type="RefSeq" id="WP_097245693.1">
    <property type="nucleotide sequence ID" value="NZ_JAMTCV010000008.1"/>
</dbReference>
<dbReference type="OrthoDB" id="3632025at2"/>
<dbReference type="Gene3D" id="3.30.750.24">
    <property type="entry name" value="STAS domain"/>
    <property type="match status" value="1"/>
</dbReference>
<dbReference type="AlphaFoldDB" id="A0A285LDM7"/>
<dbReference type="EMBL" id="OBEG01000003">
    <property type="protein sequence ID" value="SNY82107.1"/>
    <property type="molecule type" value="Genomic_DNA"/>
</dbReference>
<proteinExistence type="predicted"/>
<evidence type="ECO:0000313" key="2">
    <source>
        <dbReference type="EMBL" id="SNY82107.1"/>
    </source>
</evidence>
<dbReference type="STRING" id="1379680.GCA_001612615_04093"/>
<protein>
    <submittedName>
        <fullName evidence="2">Anti-anti-sigma factor</fullName>
    </submittedName>
</protein>
<dbReference type="PROSITE" id="PS50801">
    <property type="entry name" value="STAS"/>
    <property type="match status" value="1"/>
</dbReference>
<dbReference type="InterPro" id="IPR036513">
    <property type="entry name" value="STAS_dom_sf"/>
</dbReference>
<gene>
    <name evidence="2" type="ORF">SAMN04244553_3396</name>
</gene>
<name>A0A285LDM7_9NOCA</name>
<feature type="domain" description="STAS" evidence="1">
    <location>
        <begin position="32"/>
        <end position="133"/>
    </location>
</feature>
<reference evidence="3" key="1">
    <citation type="submission" date="2017-09" db="EMBL/GenBank/DDBJ databases">
        <authorList>
            <person name="Varghese N."/>
            <person name="Submissions S."/>
        </authorList>
    </citation>
    <scope>NUCLEOTIDE SEQUENCE [LARGE SCALE GENOMIC DNA]</scope>
    <source>
        <strain evidence="3">DSM 45537</strain>
    </source>
</reference>
<dbReference type="InterPro" id="IPR002645">
    <property type="entry name" value="STAS_dom"/>
</dbReference>
<accession>A0A285LDM7</accession>
<dbReference type="GO" id="GO:0043856">
    <property type="term" value="F:anti-sigma factor antagonist activity"/>
    <property type="evidence" value="ECO:0007669"/>
    <property type="project" value="TreeGrafter"/>
</dbReference>
<evidence type="ECO:0000313" key="3">
    <source>
        <dbReference type="Proteomes" id="UP000219565"/>
    </source>
</evidence>
<dbReference type="PANTHER" id="PTHR33495:SF2">
    <property type="entry name" value="ANTI-SIGMA FACTOR ANTAGONIST TM_1081-RELATED"/>
    <property type="match status" value="1"/>
</dbReference>
<keyword evidence="3" id="KW-1185">Reference proteome</keyword>
<evidence type="ECO:0000259" key="1">
    <source>
        <dbReference type="PROSITE" id="PS50801"/>
    </source>
</evidence>